<dbReference type="AlphaFoldDB" id="A0A8X6PJ52"/>
<evidence type="ECO:0000313" key="2">
    <source>
        <dbReference type="Proteomes" id="UP000887013"/>
    </source>
</evidence>
<comment type="caution">
    <text evidence="1">The sequence shown here is derived from an EMBL/GenBank/DDBJ whole genome shotgun (WGS) entry which is preliminary data.</text>
</comment>
<sequence length="86" mass="10047">MRTLLFRHCWIREVYPPRSLPVFKLSARWGIKGEQRMAELVLWPSGSPGLNPQVRCGVGKRLGKRHPPMIRGTFVLLLYTLFNRMK</sequence>
<dbReference type="Proteomes" id="UP000887013">
    <property type="component" value="Unassembled WGS sequence"/>
</dbReference>
<evidence type="ECO:0000313" key="1">
    <source>
        <dbReference type="EMBL" id="GFT67598.1"/>
    </source>
</evidence>
<gene>
    <name evidence="1" type="ORF">NPIL_137441</name>
</gene>
<name>A0A8X6PJ52_NEPPI</name>
<organism evidence="1 2">
    <name type="scientific">Nephila pilipes</name>
    <name type="common">Giant wood spider</name>
    <name type="synonym">Nephila maculata</name>
    <dbReference type="NCBI Taxonomy" id="299642"/>
    <lineage>
        <taxon>Eukaryota</taxon>
        <taxon>Metazoa</taxon>
        <taxon>Ecdysozoa</taxon>
        <taxon>Arthropoda</taxon>
        <taxon>Chelicerata</taxon>
        <taxon>Arachnida</taxon>
        <taxon>Araneae</taxon>
        <taxon>Araneomorphae</taxon>
        <taxon>Entelegynae</taxon>
        <taxon>Araneoidea</taxon>
        <taxon>Nephilidae</taxon>
        <taxon>Nephila</taxon>
    </lineage>
</organism>
<proteinExistence type="predicted"/>
<dbReference type="EMBL" id="BMAW01069141">
    <property type="protein sequence ID" value="GFT67598.1"/>
    <property type="molecule type" value="Genomic_DNA"/>
</dbReference>
<accession>A0A8X6PJ52</accession>
<keyword evidence="2" id="KW-1185">Reference proteome</keyword>
<protein>
    <submittedName>
        <fullName evidence="1">Uncharacterized protein</fullName>
    </submittedName>
</protein>
<reference evidence="1" key="1">
    <citation type="submission" date="2020-08" db="EMBL/GenBank/DDBJ databases">
        <title>Multicomponent nature underlies the extraordinary mechanical properties of spider dragline silk.</title>
        <authorList>
            <person name="Kono N."/>
            <person name="Nakamura H."/>
            <person name="Mori M."/>
            <person name="Yoshida Y."/>
            <person name="Ohtoshi R."/>
            <person name="Malay A.D."/>
            <person name="Moran D.A.P."/>
            <person name="Tomita M."/>
            <person name="Numata K."/>
            <person name="Arakawa K."/>
        </authorList>
    </citation>
    <scope>NUCLEOTIDE SEQUENCE</scope>
</reference>